<dbReference type="AlphaFoldDB" id="A0AAE9I2L7"/>
<accession>A0AAE9I2L7</accession>
<dbReference type="Proteomes" id="UP001056132">
    <property type="component" value="Chromosome 1"/>
</dbReference>
<reference evidence="1" key="2">
    <citation type="submission" date="2022-05" db="EMBL/GenBank/DDBJ databases">
        <authorList>
            <person name="Kunte H.-J."/>
        </authorList>
    </citation>
    <scope>NUCLEOTIDE SEQUENCE</scope>
    <source>
        <strain evidence="1">G5</strain>
    </source>
</reference>
<reference evidence="1" key="1">
    <citation type="journal article" date="2022" name="Microbiol. Resour. Announc.">
        <title>Genome Sequence of Cupriavidus campinensis Strain G5, a Member of a Bacterial Consortium Capable of Polyethylene Degradation.</title>
        <authorList>
            <person name="Schneider B."/>
            <person name="Pfeiffer F."/>
            <person name="Dyall-Smith M."/>
            <person name="Kunte H.J."/>
        </authorList>
    </citation>
    <scope>NUCLEOTIDE SEQUENCE</scope>
    <source>
        <strain evidence="1">G5</strain>
    </source>
</reference>
<protein>
    <submittedName>
        <fullName evidence="1">Uncharacterized protein</fullName>
    </submittedName>
</protein>
<dbReference type="KEGG" id="ccam:M5D45_09360"/>
<evidence type="ECO:0000313" key="2">
    <source>
        <dbReference type="Proteomes" id="UP001056132"/>
    </source>
</evidence>
<proteinExistence type="predicted"/>
<name>A0AAE9I2L7_9BURK</name>
<gene>
    <name evidence="1" type="ORF">M5D45_09360</name>
</gene>
<dbReference type="RefSeq" id="WP_250024512.1">
    <property type="nucleotide sequence ID" value="NZ_CP097330.1"/>
</dbReference>
<evidence type="ECO:0000313" key="1">
    <source>
        <dbReference type="EMBL" id="URF02781.1"/>
    </source>
</evidence>
<organism evidence="1 2">
    <name type="scientific">Cupriavidus campinensis</name>
    <dbReference type="NCBI Taxonomy" id="151783"/>
    <lineage>
        <taxon>Bacteria</taxon>
        <taxon>Pseudomonadati</taxon>
        <taxon>Pseudomonadota</taxon>
        <taxon>Betaproteobacteria</taxon>
        <taxon>Burkholderiales</taxon>
        <taxon>Burkholderiaceae</taxon>
        <taxon>Cupriavidus</taxon>
    </lineage>
</organism>
<dbReference type="EMBL" id="CP097330">
    <property type="protein sequence ID" value="URF02781.1"/>
    <property type="molecule type" value="Genomic_DNA"/>
</dbReference>
<sequence length="64" mass="7274">MNAPTIIHCQVTDDENSVKTLFSCPQDPEVWPMQVEMKSDDPRYVAFYEAQSDVMKVGLVRPGE</sequence>